<evidence type="ECO:0000313" key="2">
    <source>
        <dbReference type="Proteomes" id="UP001299876"/>
    </source>
</evidence>
<keyword evidence="2" id="KW-1185">Reference proteome</keyword>
<protein>
    <submittedName>
        <fullName evidence="1">Uncharacterized protein</fullName>
    </submittedName>
</protein>
<organism evidence="1 2">
    <name type="scientific">Pseudomonas violetae</name>
    <dbReference type="NCBI Taxonomy" id="2915813"/>
    <lineage>
        <taxon>Bacteria</taxon>
        <taxon>Pseudomonadati</taxon>
        <taxon>Pseudomonadota</taxon>
        <taxon>Gammaproteobacteria</taxon>
        <taxon>Pseudomonadales</taxon>
        <taxon>Pseudomonadaceae</taxon>
        <taxon>Pseudomonas</taxon>
    </lineage>
</organism>
<name>A0ABT0F8L1_9PSED</name>
<gene>
    <name evidence="1" type="ORF">L9059_29935</name>
</gene>
<comment type="caution">
    <text evidence="1">The sequence shown here is derived from an EMBL/GenBank/DDBJ whole genome shotgun (WGS) entry which is preliminary data.</text>
</comment>
<proteinExistence type="predicted"/>
<dbReference type="RefSeq" id="WP_247295508.1">
    <property type="nucleotide sequence ID" value="NZ_JAKNRW010000066.1"/>
</dbReference>
<evidence type="ECO:0000313" key="1">
    <source>
        <dbReference type="EMBL" id="MCK1794325.1"/>
    </source>
</evidence>
<dbReference type="Proteomes" id="UP001299876">
    <property type="component" value="Unassembled WGS sequence"/>
</dbReference>
<reference evidence="1 2" key="1">
    <citation type="submission" date="2022-02" db="EMBL/GenBank/DDBJ databases">
        <title>Comparative genomics of the first Antarctic Pseudomonas spp. capable of biotransforming 2,4,6-Trinitrotoluene.</title>
        <authorList>
            <person name="Cabrera M.A."/>
            <person name="Marquez S.L."/>
            <person name="Perez-Donoso J.M."/>
        </authorList>
    </citation>
    <scope>NUCLEOTIDE SEQUENCE [LARGE SCALE GENOMIC DNA]</scope>
    <source>
        <strain evidence="1 2">TNT19</strain>
    </source>
</reference>
<dbReference type="EMBL" id="JAKNRW010000066">
    <property type="protein sequence ID" value="MCK1794325.1"/>
    <property type="molecule type" value="Genomic_DNA"/>
</dbReference>
<accession>A0ABT0F8L1</accession>
<sequence length="50" mass="6011">MQRGLVPERVWTAHDPQNQLLFNSDNKHLLRLWMCALLSFDKQVYLDKKL</sequence>